<organism evidence="10 11">
    <name type="scientific">Methanobrevibacter curvatus</name>
    <dbReference type="NCBI Taxonomy" id="49547"/>
    <lineage>
        <taxon>Archaea</taxon>
        <taxon>Methanobacteriati</taxon>
        <taxon>Methanobacteriota</taxon>
        <taxon>Methanomada group</taxon>
        <taxon>Methanobacteria</taxon>
        <taxon>Methanobacteriales</taxon>
        <taxon>Methanobacteriaceae</taxon>
        <taxon>Methanobrevibacter</taxon>
    </lineage>
</organism>
<dbReference type="Pfam" id="PF02775">
    <property type="entry name" value="TPP_enzyme_C"/>
    <property type="match status" value="1"/>
</dbReference>
<evidence type="ECO:0000256" key="2">
    <source>
        <dbReference type="ARBA" id="ARBA00022793"/>
    </source>
</evidence>
<evidence type="ECO:0000256" key="4">
    <source>
        <dbReference type="ARBA" id="ARBA00037396"/>
    </source>
</evidence>
<dbReference type="CDD" id="cd03372">
    <property type="entry name" value="TPP_ComE"/>
    <property type="match status" value="1"/>
</dbReference>
<dbReference type="RefSeq" id="WP_067092221.1">
    <property type="nucleotide sequence ID" value="NZ_LWMV01000193.1"/>
</dbReference>
<comment type="catalytic activity">
    <reaction evidence="8">
        <text>3-sulfopyruvate + H(+) = sulfoacetaldehyde + CO2</text>
        <dbReference type="Rhea" id="RHEA:20948"/>
        <dbReference type="ChEBI" id="CHEBI:15378"/>
        <dbReference type="ChEBI" id="CHEBI:16526"/>
        <dbReference type="ChEBI" id="CHEBI:57940"/>
        <dbReference type="ChEBI" id="CHEBI:58246"/>
        <dbReference type="EC" id="4.1.1.79"/>
    </reaction>
</comment>
<proteinExistence type="predicted"/>
<dbReference type="Proteomes" id="UP000077245">
    <property type="component" value="Unassembled WGS sequence"/>
</dbReference>
<protein>
    <recommendedName>
        <fullName evidence="7">sulfopyruvate decarboxylase</fullName>
        <ecNumber evidence="7">4.1.1.79</ecNumber>
    </recommendedName>
</protein>
<dbReference type="AlphaFoldDB" id="A0A165ZTC0"/>
<evidence type="ECO:0000256" key="5">
    <source>
        <dbReference type="ARBA" id="ARBA00037914"/>
    </source>
</evidence>
<dbReference type="OrthoDB" id="77140at2157"/>
<dbReference type="PANTHER" id="PTHR42818">
    <property type="entry name" value="SULFOPYRUVATE DECARBOXYLASE SUBUNIT ALPHA"/>
    <property type="match status" value="1"/>
</dbReference>
<evidence type="ECO:0000313" key="10">
    <source>
        <dbReference type="EMBL" id="KZX11133.1"/>
    </source>
</evidence>
<dbReference type="EMBL" id="LWMV01000193">
    <property type="protein sequence ID" value="KZX11133.1"/>
    <property type="molecule type" value="Genomic_DNA"/>
</dbReference>
<keyword evidence="3" id="KW-0456">Lyase</keyword>
<dbReference type="STRING" id="49547.MBCUR_15300"/>
<accession>A0A165ZTC0</accession>
<keyword evidence="11" id="KW-1185">Reference proteome</keyword>
<comment type="caution">
    <text evidence="10">The sequence shown here is derived from an EMBL/GenBank/DDBJ whole genome shotgun (WGS) entry which is preliminary data.</text>
</comment>
<dbReference type="InterPro" id="IPR011766">
    <property type="entry name" value="TPP_enzyme_TPP-bd"/>
</dbReference>
<dbReference type="EC" id="4.1.1.79" evidence="7"/>
<dbReference type="GO" id="GO:0030976">
    <property type="term" value="F:thiamine pyrophosphate binding"/>
    <property type="evidence" value="ECO:0007669"/>
    <property type="project" value="InterPro"/>
</dbReference>
<dbReference type="InterPro" id="IPR022494">
    <property type="entry name" value="Sulfopyruvate_deCO2ase_bsu"/>
</dbReference>
<comment type="function">
    <text evidence="4">Involved in the biosynthesis of the coenzyme M (2-mercaptoethanesulfonic acid). Catalyzes the decarboxylation of sulfopyruvate to sulfoacetaldehyde.</text>
</comment>
<evidence type="ECO:0000256" key="1">
    <source>
        <dbReference type="ARBA" id="ARBA00022545"/>
    </source>
</evidence>
<evidence type="ECO:0000256" key="7">
    <source>
        <dbReference type="ARBA" id="ARBA00038875"/>
    </source>
</evidence>
<comment type="subunit">
    <text evidence="6">Heterododecamer composed of 6 subunits alpha and 6 subunits beta.</text>
</comment>
<dbReference type="PATRIC" id="fig|49547.3.peg.1634"/>
<evidence type="ECO:0000259" key="9">
    <source>
        <dbReference type="Pfam" id="PF02775"/>
    </source>
</evidence>
<dbReference type="InterPro" id="IPR029061">
    <property type="entry name" value="THDP-binding"/>
</dbReference>
<dbReference type="SUPFAM" id="SSF52518">
    <property type="entry name" value="Thiamin diphosphate-binding fold (THDP-binding)"/>
    <property type="match status" value="1"/>
</dbReference>
<comment type="pathway">
    <text evidence="5">Cofactor biosynthesis; coenzyme M biosynthesis; sulfoacetaldehyde from phosphoenolpyruvate and sulfite: step 4/4.</text>
</comment>
<dbReference type="GO" id="GO:0050545">
    <property type="term" value="F:sulfopyruvate decarboxylase activity"/>
    <property type="evidence" value="ECO:0007669"/>
    <property type="project" value="UniProtKB-EC"/>
</dbReference>
<sequence>MKRFDAIKKIMENISNELLIANIGFPSRELYEICDRNENFYMLGSMGLASSIGLGLALSQDKKIIVLDGDGSTLMNLGSLVTIANQNPKNFILIVLDNHAYGSTGNQETYTKNTNLLKIAKSAGFKNVFNYNTINFKDLLSKNLIESTFIHFEIEPGNADVGVIDLSPDEIKNRFIKAVKNP</sequence>
<dbReference type="PANTHER" id="PTHR42818:SF1">
    <property type="entry name" value="SULFOPYRUVATE DECARBOXYLASE"/>
    <property type="match status" value="1"/>
</dbReference>
<evidence type="ECO:0000256" key="3">
    <source>
        <dbReference type="ARBA" id="ARBA00023239"/>
    </source>
</evidence>
<dbReference type="InterPro" id="IPR051818">
    <property type="entry name" value="TPP_dependent_decarboxylase"/>
</dbReference>
<dbReference type="NCBIfam" id="TIGR03846">
    <property type="entry name" value="sulfopy_beta"/>
    <property type="match status" value="1"/>
</dbReference>
<keyword evidence="1" id="KW-0174">Coenzyme M biosynthesis</keyword>
<keyword evidence="2" id="KW-0210">Decarboxylase</keyword>
<evidence type="ECO:0000256" key="6">
    <source>
        <dbReference type="ARBA" id="ARBA00038733"/>
    </source>
</evidence>
<dbReference type="Gene3D" id="3.40.50.970">
    <property type="match status" value="1"/>
</dbReference>
<reference evidence="10 11" key="1">
    <citation type="submission" date="2016-04" db="EMBL/GenBank/DDBJ databases">
        <title>Genome sequence of Methanobrevibacter curvatus DSM 11111.</title>
        <authorList>
            <person name="Poehlein A."/>
            <person name="Seedorf H."/>
            <person name="Daniel R."/>
        </authorList>
    </citation>
    <scope>NUCLEOTIDE SEQUENCE [LARGE SCALE GENOMIC DNA]</scope>
    <source>
        <strain evidence="10 11">DSM 11111</strain>
    </source>
</reference>
<name>A0A165ZTC0_9EURY</name>
<evidence type="ECO:0000313" key="11">
    <source>
        <dbReference type="Proteomes" id="UP000077245"/>
    </source>
</evidence>
<dbReference type="GO" id="GO:0019295">
    <property type="term" value="P:coenzyme M biosynthetic process"/>
    <property type="evidence" value="ECO:0007669"/>
    <property type="project" value="UniProtKB-KW"/>
</dbReference>
<gene>
    <name evidence="10" type="ORF">MBCUR_15300</name>
</gene>
<evidence type="ECO:0000256" key="8">
    <source>
        <dbReference type="ARBA" id="ARBA00048551"/>
    </source>
</evidence>
<feature type="domain" description="Thiamine pyrophosphate enzyme TPP-binding" evidence="9">
    <location>
        <begin position="41"/>
        <end position="132"/>
    </location>
</feature>